<dbReference type="RefSeq" id="WP_344135076.1">
    <property type="nucleotide sequence ID" value="NZ_BAAALT010000149.1"/>
</dbReference>
<organism evidence="4 5">
    <name type="scientific">Luedemannella flava</name>
    <dbReference type="NCBI Taxonomy" id="349316"/>
    <lineage>
        <taxon>Bacteria</taxon>
        <taxon>Bacillati</taxon>
        <taxon>Actinomycetota</taxon>
        <taxon>Actinomycetes</taxon>
        <taxon>Micromonosporales</taxon>
        <taxon>Micromonosporaceae</taxon>
        <taxon>Luedemannella</taxon>
    </lineage>
</organism>
<dbReference type="Pfam" id="PF17940">
    <property type="entry name" value="TetR_C_31"/>
    <property type="match status" value="1"/>
</dbReference>
<dbReference type="Gene3D" id="1.10.357.10">
    <property type="entry name" value="Tetracycline Repressor, domain 2"/>
    <property type="match status" value="1"/>
</dbReference>
<keyword evidence="1 2" id="KW-0238">DNA-binding</keyword>
<dbReference type="PANTHER" id="PTHR30055">
    <property type="entry name" value="HTH-TYPE TRANSCRIPTIONAL REGULATOR RUTR"/>
    <property type="match status" value="1"/>
</dbReference>
<name>A0ABN2MAE9_9ACTN</name>
<gene>
    <name evidence="4" type="ORF">GCM10009682_42630</name>
</gene>
<dbReference type="InterPro" id="IPR009057">
    <property type="entry name" value="Homeodomain-like_sf"/>
</dbReference>
<dbReference type="PRINTS" id="PR00455">
    <property type="entry name" value="HTHTETR"/>
</dbReference>
<evidence type="ECO:0000256" key="1">
    <source>
        <dbReference type="ARBA" id="ARBA00023125"/>
    </source>
</evidence>
<dbReference type="InterPro" id="IPR001647">
    <property type="entry name" value="HTH_TetR"/>
</dbReference>
<protein>
    <submittedName>
        <fullName evidence="4">TetR/AcrR family transcriptional regulator</fullName>
    </submittedName>
</protein>
<keyword evidence="5" id="KW-1185">Reference proteome</keyword>
<dbReference type="EMBL" id="BAAALT010000149">
    <property type="protein sequence ID" value="GAA1817296.1"/>
    <property type="molecule type" value="Genomic_DNA"/>
</dbReference>
<sequence>MGNREKLLDGALTCLLQKGYARTTARDIATTAGVSLAAIGYHFGTTEALLSAALFQAMGRWAEQLEQALVDDGDKGLPPVERRAAVWRRVIDSVRADPALWAVQFELVTEIQRRPELREQLAGAQVAAREGLAELFEGIDPAAEPDRAHRVGALYQALLTGVVAQHLVDPTHAPGAAELARGLP</sequence>
<comment type="caution">
    <text evidence="4">The sequence shown here is derived from an EMBL/GenBank/DDBJ whole genome shotgun (WGS) entry which is preliminary data.</text>
</comment>
<dbReference type="InterPro" id="IPR041583">
    <property type="entry name" value="TetR_C_31"/>
</dbReference>
<proteinExistence type="predicted"/>
<evidence type="ECO:0000313" key="5">
    <source>
        <dbReference type="Proteomes" id="UP001500218"/>
    </source>
</evidence>
<reference evidence="4 5" key="1">
    <citation type="journal article" date="2019" name="Int. J. Syst. Evol. Microbiol.">
        <title>The Global Catalogue of Microorganisms (GCM) 10K type strain sequencing project: providing services to taxonomists for standard genome sequencing and annotation.</title>
        <authorList>
            <consortium name="The Broad Institute Genomics Platform"/>
            <consortium name="The Broad Institute Genome Sequencing Center for Infectious Disease"/>
            <person name="Wu L."/>
            <person name="Ma J."/>
        </authorList>
    </citation>
    <scope>NUCLEOTIDE SEQUENCE [LARGE SCALE GENOMIC DNA]</scope>
    <source>
        <strain evidence="4 5">JCM 13250</strain>
    </source>
</reference>
<accession>A0ABN2MAE9</accession>
<dbReference type="InterPro" id="IPR036271">
    <property type="entry name" value="Tet_transcr_reg_TetR-rel_C_sf"/>
</dbReference>
<dbReference type="Proteomes" id="UP001500218">
    <property type="component" value="Unassembled WGS sequence"/>
</dbReference>
<dbReference type="InterPro" id="IPR050109">
    <property type="entry name" value="HTH-type_TetR-like_transc_reg"/>
</dbReference>
<dbReference type="SUPFAM" id="SSF48498">
    <property type="entry name" value="Tetracyclin repressor-like, C-terminal domain"/>
    <property type="match status" value="1"/>
</dbReference>
<dbReference type="PROSITE" id="PS50977">
    <property type="entry name" value="HTH_TETR_2"/>
    <property type="match status" value="1"/>
</dbReference>
<feature type="domain" description="HTH tetR-type" evidence="3">
    <location>
        <begin position="1"/>
        <end position="61"/>
    </location>
</feature>
<dbReference type="SUPFAM" id="SSF46689">
    <property type="entry name" value="Homeodomain-like"/>
    <property type="match status" value="1"/>
</dbReference>
<feature type="DNA-binding region" description="H-T-H motif" evidence="2">
    <location>
        <begin position="24"/>
        <end position="43"/>
    </location>
</feature>
<dbReference type="Pfam" id="PF00440">
    <property type="entry name" value="TetR_N"/>
    <property type="match status" value="1"/>
</dbReference>
<evidence type="ECO:0000313" key="4">
    <source>
        <dbReference type="EMBL" id="GAA1817296.1"/>
    </source>
</evidence>
<evidence type="ECO:0000259" key="3">
    <source>
        <dbReference type="PROSITE" id="PS50977"/>
    </source>
</evidence>
<evidence type="ECO:0000256" key="2">
    <source>
        <dbReference type="PROSITE-ProRule" id="PRU00335"/>
    </source>
</evidence>
<dbReference type="PANTHER" id="PTHR30055:SF219">
    <property type="entry name" value="TRANSCRIPTIONAL REGULATORY PROTEIN"/>
    <property type="match status" value="1"/>
</dbReference>